<feature type="region of interest" description="Disordered" evidence="1">
    <location>
        <begin position="18"/>
        <end position="91"/>
    </location>
</feature>
<dbReference type="EMBL" id="HBGJ01038509">
    <property type="protein sequence ID" value="CAD9265840.1"/>
    <property type="molecule type" value="Transcribed_RNA"/>
</dbReference>
<keyword evidence="2" id="KW-0472">Membrane</keyword>
<name>A0A7S1XYK1_9STRA</name>
<keyword evidence="2" id="KW-0812">Transmembrane</keyword>
<feature type="compositionally biased region" description="Low complexity" evidence="1">
    <location>
        <begin position="37"/>
        <end position="51"/>
    </location>
</feature>
<feature type="domain" description="DUF1279" evidence="3">
    <location>
        <begin position="96"/>
        <end position="203"/>
    </location>
</feature>
<dbReference type="InterPro" id="IPR009688">
    <property type="entry name" value="FAM210A/B-like_dom"/>
</dbReference>
<evidence type="ECO:0000259" key="3">
    <source>
        <dbReference type="Pfam" id="PF06916"/>
    </source>
</evidence>
<dbReference type="Pfam" id="PF06916">
    <property type="entry name" value="FAM210A-B_dom"/>
    <property type="match status" value="1"/>
</dbReference>
<evidence type="ECO:0000313" key="4">
    <source>
        <dbReference type="EMBL" id="CAD9265840.1"/>
    </source>
</evidence>
<feature type="compositionally biased region" description="Low complexity" evidence="1">
    <location>
        <begin position="60"/>
        <end position="72"/>
    </location>
</feature>
<feature type="region of interest" description="Disordered" evidence="1">
    <location>
        <begin position="212"/>
        <end position="240"/>
    </location>
</feature>
<protein>
    <recommendedName>
        <fullName evidence="3">DUF1279 domain-containing protein</fullName>
    </recommendedName>
</protein>
<organism evidence="4">
    <name type="scientific">Phaeomonas parva</name>
    <dbReference type="NCBI Taxonomy" id="124430"/>
    <lineage>
        <taxon>Eukaryota</taxon>
        <taxon>Sar</taxon>
        <taxon>Stramenopiles</taxon>
        <taxon>Ochrophyta</taxon>
        <taxon>Pinguiophyceae</taxon>
        <taxon>Pinguiochrysidales</taxon>
        <taxon>Pinguiochrysidaceae</taxon>
        <taxon>Phaeomonas</taxon>
    </lineage>
</organism>
<dbReference type="AlphaFoldDB" id="A0A7S1XYK1"/>
<feature type="transmembrane region" description="Helical" evidence="2">
    <location>
        <begin position="103"/>
        <end position="126"/>
    </location>
</feature>
<dbReference type="PANTHER" id="PTHR21377">
    <property type="entry name" value="PROTEIN FAM210B, MITOCHONDRIAL"/>
    <property type="match status" value="1"/>
</dbReference>
<feature type="compositionally biased region" description="Basic and acidic residues" evidence="1">
    <location>
        <begin position="223"/>
        <end position="240"/>
    </location>
</feature>
<keyword evidence="2" id="KW-1133">Transmembrane helix</keyword>
<evidence type="ECO:0000256" key="1">
    <source>
        <dbReference type="SAM" id="MobiDB-lite"/>
    </source>
</evidence>
<dbReference type="PANTHER" id="PTHR21377:SF18">
    <property type="entry name" value="DUF1279 DOMAIN-CONTAINING PROTEIN"/>
    <property type="match status" value="1"/>
</dbReference>
<proteinExistence type="predicted"/>
<dbReference type="InterPro" id="IPR045866">
    <property type="entry name" value="FAM210A/B-like"/>
</dbReference>
<gene>
    <name evidence="4" type="ORF">PPAR1163_LOCUS24263</name>
</gene>
<evidence type="ECO:0000256" key="2">
    <source>
        <dbReference type="SAM" id="Phobius"/>
    </source>
</evidence>
<dbReference type="GO" id="GO:0005739">
    <property type="term" value="C:mitochondrion"/>
    <property type="evidence" value="ECO:0007669"/>
    <property type="project" value="TreeGrafter"/>
</dbReference>
<accession>A0A7S1XYK1</accession>
<reference evidence="4" key="1">
    <citation type="submission" date="2021-01" db="EMBL/GenBank/DDBJ databases">
        <authorList>
            <person name="Corre E."/>
            <person name="Pelletier E."/>
            <person name="Niang G."/>
            <person name="Scheremetjew M."/>
            <person name="Finn R."/>
            <person name="Kale V."/>
            <person name="Holt S."/>
            <person name="Cochrane G."/>
            <person name="Meng A."/>
            <person name="Brown T."/>
            <person name="Cohen L."/>
        </authorList>
    </citation>
    <scope>NUCLEOTIDE SEQUENCE</scope>
    <source>
        <strain evidence="4">CCMP2877</strain>
    </source>
</reference>
<sequence length="240" mass="26062">MLAARVLRESVLLVRGAGRRPPPGWRLRPRAAPAPPLRAIKQSSAASSFSSNTREDGSQPPASSSPPASSPETAEEARTRRRKRARELAQRGSDGLREMWRRYGYVAIGTYFSIYAATLGGAFSVFHFGIVDPEVIVGDPRVAIEKLITFVQNQEEYVPQIILAEPYLHMLRDTPAATNIALAWIATKITEPARALITMGITPRLARLAGRVPATLEEESEEGKDGGSGDGATKGDKDRS</sequence>